<evidence type="ECO:0000259" key="2">
    <source>
        <dbReference type="Pfam" id="PF13854"/>
    </source>
</evidence>
<gene>
    <name evidence="3" type="ORF">PENTCL1PPCAC_6417</name>
</gene>
<dbReference type="InterPro" id="IPR043536">
    <property type="entry name" value="HCF1/2"/>
</dbReference>
<dbReference type="Gene3D" id="2.120.10.80">
    <property type="entry name" value="Kelch-type beta propeller"/>
    <property type="match status" value="2"/>
</dbReference>
<comment type="caution">
    <text evidence="3">The sequence shown here is derived from an EMBL/GenBank/DDBJ whole genome shotgun (WGS) entry which is preliminary data.</text>
</comment>
<dbReference type="GO" id="GO:0006338">
    <property type="term" value="P:chromatin remodeling"/>
    <property type="evidence" value="ECO:0007669"/>
    <property type="project" value="TreeGrafter"/>
</dbReference>
<accession>A0AAV5SNZ9</accession>
<evidence type="ECO:0000256" key="1">
    <source>
        <dbReference type="ARBA" id="ARBA00022737"/>
    </source>
</evidence>
<dbReference type="Pfam" id="PF13854">
    <property type="entry name" value="Kelch_HCF"/>
    <property type="match status" value="1"/>
</dbReference>
<dbReference type="SUPFAM" id="SSF117281">
    <property type="entry name" value="Kelch motif"/>
    <property type="match status" value="1"/>
</dbReference>
<organism evidence="3 4">
    <name type="scientific">Pristionchus entomophagus</name>
    <dbReference type="NCBI Taxonomy" id="358040"/>
    <lineage>
        <taxon>Eukaryota</taxon>
        <taxon>Metazoa</taxon>
        <taxon>Ecdysozoa</taxon>
        <taxon>Nematoda</taxon>
        <taxon>Chromadorea</taxon>
        <taxon>Rhabditida</taxon>
        <taxon>Rhabditina</taxon>
        <taxon>Diplogasteromorpha</taxon>
        <taxon>Diplogasteroidea</taxon>
        <taxon>Neodiplogasteridae</taxon>
        <taxon>Pristionchus</taxon>
    </lineage>
</organism>
<keyword evidence="1" id="KW-0677">Repeat</keyword>
<dbReference type="PANTHER" id="PTHR46003:SF1">
    <property type="entry name" value="HOST CELL FACTOR"/>
    <property type="match status" value="1"/>
</dbReference>
<dbReference type="InterPro" id="IPR059124">
    <property type="entry name" value="Kelch_HCF"/>
</dbReference>
<reference evidence="3" key="1">
    <citation type="submission" date="2023-10" db="EMBL/GenBank/DDBJ databases">
        <title>Genome assembly of Pristionchus species.</title>
        <authorList>
            <person name="Yoshida K."/>
            <person name="Sommer R.J."/>
        </authorList>
    </citation>
    <scope>NUCLEOTIDE SEQUENCE</scope>
    <source>
        <strain evidence="3">RS0144</strain>
    </source>
</reference>
<dbReference type="InterPro" id="IPR015915">
    <property type="entry name" value="Kelch-typ_b-propeller"/>
</dbReference>
<sequence>HDIIAAGDNKVMAPPVRWKKVHNTTGPTPRPRHGHRAVSIKDLMVVFGGGNEGIVDELHVYNTATNQWFVPAVRGDIPPGCAAYGIIVVHVHIYIFGGMIEYGRRYSNDLFELNGQRWEWKKLRPRPPRVGGSGPCPRLGHSFTVSSNQIAYVFGGLANNSPDPKNNLPQYLNDLYSIDLKVGHGALQWEAPATFGTRPTARESHTCTYVETSTAKLLVIYGGMSGTRLGDVWLLNVVSMTWDNPQLYGCPPLPRSLHTANMIGERMFVYGGWVRISSLLRNREAEWKCTSTMAILNLETQTWEQANLPSINDGYVAGQSCKFLN</sequence>
<evidence type="ECO:0000313" key="4">
    <source>
        <dbReference type="Proteomes" id="UP001432027"/>
    </source>
</evidence>
<dbReference type="Proteomes" id="UP001432027">
    <property type="component" value="Unassembled WGS sequence"/>
</dbReference>
<proteinExistence type="predicted"/>
<feature type="non-terminal residue" evidence="3">
    <location>
        <position position="325"/>
    </location>
</feature>
<dbReference type="EMBL" id="BTSX01000002">
    <property type="protein sequence ID" value="GMS84242.1"/>
    <property type="molecule type" value="Genomic_DNA"/>
</dbReference>
<feature type="domain" description="Host cell factor Kelch-repeats" evidence="2">
    <location>
        <begin position="17"/>
        <end position="313"/>
    </location>
</feature>
<keyword evidence="4" id="KW-1185">Reference proteome</keyword>
<dbReference type="PANTHER" id="PTHR46003">
    <property type="entry name" value="HOST CELL FACTOR"/>
    <property type="match status" value="1"/>
</dbReference>
<evidence type="ECO:0000313" key="3">
    <source>
        <dbReference type="EMBL" id="GMS84242.1"/>
    </source>
</evidence>
<dbReference type="GO" id="GO:0035097">
    <property type="term" value="C:histone methyltransferase complex"/>
    <property type="evidence" value="ECO:0007669"/>
    <property type="project" value="TreeGrafter"/>
</dbReference>
<feature type="non-terminal residue" evidence="3">
    <location>
        <position position="1"/>
    </location>
</feature>
<protein>
    <recommendedName>
        <fullName evidence="2">Host cell factor Kelch-repeats domain-containing protein</fullName>
    </recommendedName>
</protein>
<dbReference type="FunFam" id="2.120.10.80:FF:000008">
    <property type="entry name" value="host cell factor 1 isoform X1"/>
    <property type="match status" value="1"/>
</dbReference>
<dbReference type="GO" id="GO:0003713">
    <property type="term" value="F:transcription coactivator activity"/>
    <property type="evidence" value="ECO:0007669"/>
    <property type="project" value="TreeGrafter"/>
</dbReference>
<name>A0AAV5SNZ9_9BILA</name>
<dbReference type="AlphaFoldDB" id="A0AAV5SNZ9"/>